<evidence type="ECO:0000256" key="10">
    <source>
        <dbReference type="PROSITE-ProRule" id="PRU00169"/>
    </source>
</evidence>
<dbReference type="InterPro" id="IPR003018">
    <property type="entry name" value="GAF"/>
</dbReference>
<keyword evidence="6" id="KW-0808">Transferase</keyword>
<dbReference type="InterPro" id="IPR029016">
    <property type="entry name" value="GAF-like_dom_sf"/>
</dbReference>
<feature type="modified residue" description="4-aspartylphosphate" evidence="10">
    <location>
        <position position="63"/>
    </location>
</feature>
<dbReference type="SMART" id="SM00065">
    <property type="entry name" value="GAF"/>
    <property type="match status" value="1"/>
</dbReference>
<evidence type="ECO:0000256" key="3">
    <source>
        <dbReference type="ARBA" id="ARBA00004236"/>
    </source>
</evidence>
<dbReference type="STRING" id="121292.AU252_09130"/>
<feature type="domain" description="Response regulatory" evidence="13">
    <location>
        <begin position="14"/>
        <end position="116"/>
    </location>
</feature>
<dbReference type="CDD" id="cd00156">
    <property type="entry name" value="REC"/>
    <property type="match status" value="1"/>
</dbReference>
<proteinExistence type="predicted"/>
<dbReference type="Pfam" id="PF00512">
    <property type="entry name" value="HisKA"/>
    <property type="match status" value="1"/>
</dbReference>
<comment type="cofactor">
    <cofactor evidence="2">
        <name>a divalent metal cation</name>
        <dbReference type="ChEBI" id="CHEBI:60240"/>
    </cofactor>
</comment>
<dbReference type="InterPro" id="IPR003594">
    <property type="entry name" value="HATPase_dom"/>
</dbReference>
<dbReference type="Gene3D" id="3.40.50.2300">
    <property type="match status" value="1"/>
</dbReference>
<dbReference type="Pfam" id="PF02518">
    <property type="entry name" value="HATPase_c"/>
    <property type="match status" value="1"/>
</dbReference>
<evidence type="ECO:0000256" key="4">
    <source>
        <dbReference type="ARBA" id="ARBA00012438"/>
    </source>
</evidence>
<keyword evidence="5 10" id="KW-0597">Phosphoprotein</keyword>
<dbReference type="CDD" id="cd00082">
    <property type="entry name" value="HisKA"/>
    <property type="match status" value="1"/>
</dbReference>
<dbReference type="PANTHER" id="PTHR43711">
    <property type="entry name" value="TWO-COMPONENT HISTIDINE KINASE"/>
    <property type="match status" value="1"/>
</dbReference>
<dbReference type="SUPFAM" id="SSF55874">
    <property type="entry name" value="ATPase domain of HSP90 chaperone/DNA topoisomerase II/histidine kinase"/>
    <property type="match status" value="1"/>
</dbReference>
<dbReference type="InterPro" id="IPR050736">
    <property type="entry name" value="Sensor_HK_Regulatory"/>
</dbReference>
<dbReference type="InterPro" id="IPR005467">
    <property type="entry name" value="His_kinase_dom"/>
</dbReference>
<feature type="coiled-coil region" evidence="11">
    <location>
        <begin position="115"/>
        <end position="142"/>
    </location>
</feature>
<dbReference type="InterPro" id="IPR011006">
    <property type="entry name" value="CheY-like_superfamily"/>
</dbReference>
<keyword evidence="9" id="KW-0472">Membrane</keyword>
<dbReference type="InterPro" id="IPR036097">
    <property type="entry name" value="HisK_dim/P_sf"/>
</dbReference>
<dbReference type="SUPFAM" id="SSF47384">
    <property type="entry name" value="Homodimeric domain of signal transducing histidine kinase"/>
    <property type="match status" value="1"/>
</dbReference>
<protein>
    <recommendedName>
        <fullName evidence="4">histidine kinase</fullName>
        <ecNumber evidence="4">2.7.13.3</ecNumber>
    </recommendedName>
</protein>
<dbReference type="GO" id="GO:0005886">
    <property type="term" value="C:plasma membrane"/>
    <property type="evidence" value="ECO:0007669"/>
    <property type="project" value="UniProtKB-SubCell"/>
</dbReference>
<evidence type="ECO:0000259" key="12">
    <source>
        <dbReference type="PROSITE" id="PS50109"/>
    </source>
</evidence>
<keyword evidence="7 14" id="KW-0418">Kinase</keyword>
<dbReference type="Proteomes" id="UP000065151">
    <property type="component" value="Chromosome"/>
</dbReference>
<dbReference type="InterPro" id="IPR036890">
    <property type="entry name" value="HATPase_C_sf"/>
</dbReference>
<name>A0A0U3QWR4_9MICC</name>
<keyword evidence="11" id="KW-0175">Coiled coil</keyword>
<dbReference type="SMART" id="SM00387">
    <property type="entry name" value="HATPase_c"/>
    <property type="match status" value="1"/>
</dbReference>
<evidence type="ECO:0000256" key="6">
    <source>
        <dbReference type="ARBA" id="ARBA00022679"/>
    </source>
</evidence>
<dbReference type="CDD" id="cd16922">
    <property type="entry name" value="HATPase_EvgS-ArcB-TorS-like"/>
    <property type="match status" value="1"/>
</dbReference>
<comment type="subcellular location">
    <subcellularLocation>
        <location evidence="3">Cell membrane</location>
    </subcellularLocation>
</comment>
<dbReference type="InterPro" id="IPR004358">
    <property type="entry name" value="Sig_transdc_His_kin-like_C"/>
</dbReference>
<evidence type="ECO:0000259" key="13">
    <source>
        <dbReference type="PROSITE" id="PS50110"/>
    </source>
</evidence>
<feature type="domain" description="Histidine kinase" evidence="12">
    <location>
        <begin position="321"/>
        <end position="545"/>
    </location>
</feature>
<dbReference type="EMBL" id="CP013747">
    <property type="protein sequence ID" value="ALV41292.1"/>
    <property type="molecule type" value="Genomic_DNA"/>
</dbReference>
<dbReference type="SUPFAM" id="SSF55781">
    <property type="entry name" value="GAF domain-like"/>
    <property type="match status" value="1"/>
</dbReference>
<dbReference type="Gene3D" id="3.30.565.10">
    <property type="entry name" value="Histidine kinase-like ATPase, C-terminal domain"/>
    <property type="match status" value="1"/>
</dbReference>
<sequence length="551" mass="59110">MPAVTPHFATVPYLAVVADPDAGRREFTTAALEAAGFTVKTGGDAASLSALLDEREPSVLILDSSLSDVDATAPVLVLVDLDSPAEVKSVEHAGVRDSIAKPPAAKELVHRATALINLVSRRNEARQEAETLRERLRQVSAAVRGTNHPQQIADFVVRGFGETFGADRVWLTTFDDDRVPPITAQWQRPGLAPLPEGLFTDEDPVRRTADALWSRAEALTADGAFAPLGTGDVQLPAELAKLRAAAFVAVPMGDGSTSLGIIWIALLNSPREWSRAELALIQHVAGNTAHGLIQSHLITSQQQVVKQLQQLDKAKTDFLATVNHELRTPLTSIMAYLDMIQENTSDPVSSEVHQMLDIVVRNTERLRLLIEDMLSVSRNGHEQSPLHLTPVRLARTLEIVTAALRPLAKVQNVAIVMAQASEDQEILADEVQLQQVFTNLVSNAIKFTPGGGQIDVVSLTRADADGTRWATVSVSDSGIGISSDEIAHIFTRFYRASNAMSGAVPGTGLGLAITQDIVQRHGGRIDVTSELGVGTTVTVNLRLGAHASHGT</sequence>
<dbReference type="PROSITE" id="PS50110">
    <property type="entry name" value="RESPONSE_REGULATORY"/>
    <property type="match status" value="1"/>
</dbReference>
<accession>A0A0U3QWR4</accession>
<dbReference type="PRINTS" id="PR00344">
    <property type="entry name" value="BCTRLSENSOR"/>
</dbReference>
<dbReference type="PROSITE" id="PS50109">
    <property type="entry name" value="HIS_KIN"/>
    <property type="match status" value="1"/>
</dbReference>
<evidence type="ECO:0000256" key="7">
    <source>
        <dbReference type="ARBA" id="ARBA00022777"/>
    </source>
</evidence>
<evidence type="ECO:0000256" key="8">
    <source>
        <dbReference type="ARBA" id="ARBA00023012"/>
    </source>
</evidence>
<comment type="catalytic activity">
    <reaction evidence="1">
        <text>ATP + protein L-histidine = ADP + protein N-phospho-L-histidine.</text>
        <dbReference type="EC" id="2.7.13.3"/>
    </reaction>
</comment>
<evidence type="ECO:0000256" key="11">
    <source>
        <dbReference type="SAM" id="Coils"/>
    </source>
</evidence>
<dbReference type="KEGG" id="psul:AU252_09130"/>
<dbReference type="EC" id="2.7.13.3" evidence="4"/>
<dbReference type="GO" id="GO:0005509">
    <property type="term" value="F:calcium ion binding"/>
    <property type="evidence" value="ECO:0007669"/>
    <property type="project" value="UniProtKB-ARBA"/>
</dbReference>
<keyword evidence="8" id="KW-0902">Two-component regulatory system</keyword>
<evidence type="ECO:0000256" key="2">
    <source>
        <dbReference type="ARBA" id="ARBA00001968"/>
    </source>
</evidence>
<dbReference type="InterPro" id="IPR003661">
    <property type="entry name" value="HisK_dim/P_dom"/>
</dbReference>
<dbReference type="InterPro" id="IPR001789">
    <property type="entry name" value="Sig_transdc_resp-reg_receiver"/>
</dbReference>
<dbReference type="SMART" id="SM00388">
    <property type="entry name" value="HisKA"/>
    <property type="match status" value="1"/>
</dbReference>
<evidence type="ECO:0000256" key="5">
    <source>
        <dbReference type="ARBA" id="ARBA00022553"/>
    </source>
</evidence>
<dbReference type="SUPFAM" id="SSF52172">
    <property type="entry name" value="CheY-like"/>
    <property type="match status" value="1"/>
</dbReference>
<dbReference type="FunFam" id="1.10.287.130:FF:000001">
    <property type="entry name" value="Two-component sensor histidine kinase"/>
    <property type="match status" value="1"/>
</dbReference>
<organism evidence="14">
    <name type="scientific">Pseudarthrobacter sulfonivorans</name>
    <dbReference type="NCBI Taxonomy" id="121292"/>
    <lineage>
        <taxon>Bacteria</taxon>
        <taxon>Bacillati</taxon>
        <taxon>Actinomycetota</taxon>
        <taxon>Actinomycetes</taxon>
        <taxon>Micrococcales</taxon>
        <taxon>Micrococcaceae</taxon>
        <taxon>Pseudarthrobacter</taxon>
    </lineage>
</organism>
<dbReference type="PANTHER" id="PTHR43711:SF31">
    <property type="entry name" value="HISTIDINE KINASE"/>
    <property type="match status" value="1"/>
</dbReference>
<dbReference type="Gene3D" id="1.10.287.130">
    <property type="match status" value="1"/>
</dbReference>
<evidence type="ECO:0000313" key="14">
    <source>
        <dbReference type="EMBL" id="ALV41292.1"/>
    </source>
</evidence>
<dbReference type="Pfam" id="PF01590">
    <property type="entry name" value="GAF"/>
    <property type="match status" value="1"/>
</dbReference>
<dbReference type="AlphaFoldDB" id="A0A0U3QWR4"/>
<gene>
    <name evidence="14" type="ORF">AU252_09130</name>
</gene>
<evidence type="ECO:0000256" key="9">
    <source>
        <dbReference type="ARBA" id="ARBA00023136"/>
    </source>
</evidence>
<dbReference type="Gene3D" id="3.30.450.40">
    <property type="match status" value="1"/>
</dbReference>
<reference evidence="14 15" key="1">
    <citation type="submission" date="2015-12" db="EMBL/GenBank/DDBJ databases">
        <authorList>
            <person name="Shamseldin A."/>
            <person name="Moawad H."/>
            <person name="Abd El-Rahim W.M."/>
            <person name="Sadowsky M.J."/>
        </authorList>
    </citation>
    <scope>NUCLEOTIDE SEQUENCE [LARGE SCALE GENOMIC DNA]</scope>
    <source>
        <strain evidence="14 15">Ar51</strain>
    </source>
</reference>
<evidence type="ECO:0000313" key="15">
    <source>
        <dbReference type="Proteomes" id="UP000065151"/>
    </source>
</evidence>
<dbReference type="GO" id="GO:0000155">
    <property type="term" value="F:phosphorelay sensor kinase activity"/>
    <property type="evidence" value="ECO:0007669"/>
    <property type="project" value="InterPro"/>
</dbReference>
<dbReference type="FunFam" id="3.30.565.10:FF:000006">
    <property type="entry name" value="Sensor histidine kinase WalK"/>
    <property type="match status" value="1"/>
</dbReference>
<evidence type="ECO:0000256" key="1">
    <source>
        <dbReference type="ARBA" id="ARBA00000085"/>
    </source>
</evidence>